<dbReference type="AlphaFoldDB" id="A0AAE1GSX4"/>
<feature type="compositionally biased region" description="Low complexity" evidence="1">
    <location>
        <begin position="402"/>
        <end position="417"/>
    </location>
</feature>
<accession>A0AAE1GSX4</accession>
<feature type="compositionally biased region" description="Polar residues" evidence="1">
    <location>
        <begin position="163"/>
        <end position="184"/>
    </location>
</feature>
<gene>
    <name evidence="2" type="ORF">KUF71_018862</name>
</gene>
<dbReference type="PANTHER" id="PTHR31025:SF9">
    <property type="entry name" value="SI:DKEY-286J15.1"/>
    <property type="match status" value="1"/>
</dbReference>
<evidence type="ECO:0000313" key="3">
    <source>
        <dbReference type="Proteomes" id="UP001219518"/>
    </source>
</evidence>
<dbReference type="EMBL" id="JAHWGI010000055">
    <property type="protein sequence ID" value="KAK3908369.1"/>
    <property type="molecule type" value="Genomic_DNA"/>
</dbReference>
<dbReference type="PANTHER" id="PTHR31025">
    <property type="entry name" value="SI:CH211-196P9.1-RELATED"/>
    <property type="match status" value="1"/>
</dbReference>
<organism evidence="2 3">
    <name type="scientific">Frankliniella fusca</name>
    <dbReference type="NCBI Taxonomy" id="407009"/>
    <lineage>
        <taxon>Eukaryota</taxon>
        <taxon>Metazoa</taxon>
        <taxon>Ecdysozoa</taxon>
        <taxon>Arthropoda</taxon>
        <taxon>Hexapoda</taxon>
        <taxon>Insecta</taxon>
        <taxon>Pterygota</taxon>
        <taxon>Neoptera</taxon>
        <taxon>Paraneoptera</taxon>
        <taxon>Thysanoptera</taxon>
        <taxon>Terebrantia</taxon>
        <taxon>Thripoidea</taxon>
        <taxon>Thripidae</taxon>
        <taxon>Frankliniella</taxon>
    </lineage>
</organism>
<feature type="compositionally biased region" description="Basic residues" evidence="1">
    <location>
        <begin position="386"/>
        <end position="401"/>
    </location>
</feature>
<proteinExistence type="predicted"/>
<feature type="region of interest" description="Disordered" evidence="1">
    <location>
        <begin position="78"/>
        <end position="97"/>
    </location>
</feature>
<feature type="region of interest" description="Disordered" evidence="1">
    <location>
        <begin position="151"/>
        <end position="184"/>
    </location>
</feature>
<evidence type="ECO:0000313" key="2">
    <source>
        <dbReference type="EMBL" id="KAK3908369.1"/>
    </source>
</evidence>
<evidence type="ECO:0000256" key="1">
    <source>
        <dbReference type="SAM" id="MobiDB-lite"/>
    </source>
</evidence>
<sequence length="675" mass="74794">MSLFLVMDRIRGLSEDALHRLLLDKGLSHELADKLKDEAINGSAFCSIDASMLRVCGFKTGEIIEILKYSPSNFDYSNKRPHDTVSSDSGSDSEKRAEASANSVLSPYFSDEDLGQMGLYEKKAFVNQLEKWELCKSQGFGRADMAKPSFVKDHEKKAKKSTIKGSENVTPTRTLGMTSNSSSSVCNIEDGEDIVDSFSRNKAACDNLSKASSVAANTAGASTAKSGQTRANISTGGSSKKILGESSGNNSRTVAPPSSRITDERLAEISKLKIDLPTVDVLKILSDEDLDETIQAAVVKLKQGKLLPSKERKLIIRILTKHLHFSVASSPKDVTTSMKEGLAKSFVIAFPQYVAEDLGDGNILPWAFVYNKTLNTGYIANASRSIQKKNRKRDSKKKKSKLSSSNALSGEDSSASGDSEEVLYLGQLNAGRVERTEILDGMARTHSKRNKDRENGLSITEMLKKYPHFVHYDGEVLREEFKRMFPKSEDVTRNMMKYMPNILKLPATKEVNVNCNEDILRALVLISQNLPHDVRKAGRRDIPGPAKMCDLVCVVSNNESIDQFIEDHADAAQGPVQPYLIFVTVPPSSRAVRYFLVLDRTGMQIAGGSSVRALEYLLQSYFVFNVDFPFGWRNTLHAVAVLFGKVFEHRAPHLRQDQVTPSEHELWLKIRSFSN</sequence>
<comment type="caution">
    <text evidence="2">The sequence shown here is derived from an EMBL/GenBank/DDBJ whole genome shotgun (WGS) entry which is preliminary data.</text>
</comment>
<feature type="compositionally biased region" description="Polar residues" evidence="1">
    <location>
        <begin position="219"/>
        <end position="238"/>
    </location>
</feature>
<protein>
    <submittedName>
        <fullName evidence="2">Myopalladin</fullName>
    </submittedName>
</protein>
<name>A0AAE1GSX4_9NEOP</name>
<reference evidence="2" key="2">
    <citation type="journal article" date="2023" name="BMC Genomics">
        <title>Pest status, molecular evolution, and epigenetic factors derived from the genome assembly of Frankliniella fusca, a thysanopteran phytovirus vector.</title>
        <authorList>
            <person name="Catto M.A."/>
            <person name="Labadie P.E."/>
            <person name="Jacobson A.L."/>
            <person name="Kennedy G.G."/>
            <person name="Srinivasan R."/>
            <person name="Hunt B.G."/>
        </authorList>
    </citation>
    <scope>NUCLEOTIDE SEQUENCE</scope>
    <source>
        <strain evidence="2">PL_HMW_Pooled</strain>
    </source>
</reference>
<dbReference type="Proteomes" id="UP001219518">
    <property type="component" value="Unassembled WGS sequence"/>
</dbReference>
<keyword evidence="3" id="KW-1185">Reference proteome</keyword>
<feature type="region of interest" description="Disordered" evidence="1">
    <location>
        <begin position="219"/>
        <end position="260"/>
    </location>
</feature>
<reference evidence="2" key="1">
    <citation type="submission" date="2021-07" db="EMBL/GenBank/DDBJ databases">
        <authorList>
            <person name="Catto M.A."/>
            <person name="Jacobson A."/>
            <person name="Kennedy G."/>
            <person name="Labadie P."/>
            <person name="Hunt B.G."/>
            <person name="Srinivasan R."/>
        </authorList>
    </citation>
    <scope>NUCLEOTIDE SEQUENCE</scope>
    <source>
        <strain evidence="2">PL_HMW_Pooled</strain>
        <tissue evidence="2">Head</tissue>
    </source>
</reference>
<feature type="region of interest" description="Disordered" evidence="1">
    <location>
        <begin position="385"/>
        <end position="417"/>
    </location>
</feature>